<evidence type="ECO:0000256" key="4">
    <source>
        <dbReference type="ARBA" id="ARBA00022692"/>
    </source>
</evidence>
<dbReference type="SUPFAM" id="SSF161098">
    <property type="entry name" value="MetI-like"/>
    <property type="match status" value="1"/>
</dbReference>
<feature type="transmembrane region" description="Helical" evidence="7">
    <location>
        <begin position="95"/>
        <end position="120"/>
    </location>
</feature>
<gene>
    <name evidence="9" type="ORF">BOCO_0310</name>
</gene>
<keyword evidence="5 7" id="KW-1133">Transmembrane helix</keyword>
<dbReference type="RefSeq" id="WP_094722354.1">
    <property type="nucleotide sequence ID" value="NZ_MWWS01000003.1"/>
</dbReference>
<sequence>MKQHFSQFCRRALPPTLTAALILLAWQLWVTWGGVSELVLPSPEHIVFATIANLPDLISASKITTIEGLAGFALATVVGLFMGIVLYSWRFLHDVLYPLIATAQMVPLITIAPLFIIWFGFEPVGKVVIVAIFSLFPIAIQTYRGLAEVPNFYEDVALTCGANRFWTLWHVKLRVAAPQIFSGLRISAAYVFATASTAEYLGAQNGLGIWLQSAFNSFQTTLIFSATFVIVLLTSVLLGVIALVERATIGE</sequence>
<dbReference type="CDD" id="cd06261">
    <property type="entry name" value="TM_PBP2"/>
    <property type="match status" value="1"/>
</dbReference>
<evidence type="ECO:0000256" key="1">
    <source>
        <dbReference type="ARBA" id="ARBA00004651"/>
    </source>
</evidence>
<evidence type="ECO:0000256" key="6">
    <source>
        <dbReference type="ARBA" id="ARBA00023136"/>
    </source>
</evidence>
<comment type="subcellular location">
    <subcellularLocation>
        <location evidence="1 7">Cell membrane</location>
        <topology evidence="1 7">Multi-pass membrane protein</topology>
    </subcellularLocation>
</comment>
<evidence type="ECO:0000313" key="9">
    <source>
        <dbReference type="EMBL" id="OZG50710.1"/>
    </source>
</evidence>
<dbReference type="InterPro" id="IPR035906">
    <property type="entry name" value="MetI-like_sf"/>
</dbReference>
<evidence type="ECO:0000256" key="7">
    <source>
        <dbReference type="RuleBase" id="RU363032"/>
    </source>
</evidence>
<dbReference type="Gene3D" id="1.10.3720.10">
    <property type="entry name" value="MetI-like"/>
    <property type="match status" value="1"/>
</dbReference>
<evidence type="ECO:0000256" key="3">
    <source>
        <dbReference type="ARBA" id="ARBA00022475"/>
    </source>
</evidence>
<feature type="transmembrane region" description="Helical" evidence="7">
    <location>
        <begin position="222"/>
        <end position="244"/>
    </location>
</feature>
<feature type="domain" description="ABC transmembrane type-1" evidence="8">
    <location>
        <begin position="61"/>
        <end position="242"/>
    </location>
</feature>
<dbReference type="GO" id="GO:0005886">
    <property type="term" value="C:plasma membrane"/>
    <property type="evidence" value="ECO:0007669"/>
    <property type="project" value="UniProtKB-SubCell"/>
</dbReference>
<keyword evidence="4 7" id="KW-0812">Transmembrane</keyword>
<dbReference type="Pfam" id="PF00528">
    <property type="entry name" value="BPD_transp_1"/>
    <property type="match status" value="1"/>
</dbReference>
<dbReference type="AlphaFoldDB" id="A0A261EV19"/>
<dbReference type="PROSITE" id="PS50928">
    <property type="entry name" value="ABC_TM1"/>
    <property type="match status" value="1"/>
</dbReference>
<reference evidence="9 10" key="1">
    <citation type="journal article" date="2017" name="BMC Genomics">
        <title>Comparative genomic and phylogenomic analyses of the Bifidobacteriaceae family.</title>
        <authorList>
            <person name="Lugli G.A."/>
            <person name="Milani C."/>
            <person name="Turroni F."/>
            <person name="Duranti S."/>
            <person name="Mancabelli L."/>
            <person name="Mangifesta M."/>
            <person name="Ferrario C."/>
            <person name="Modesto M."/>
            <person name="Mattarelli P."/>
            <person name="Jiri K."/>
            <person name="van Sinderen D."/>
            <person name="Ventura M."/>
        </authorList>
    </citation>
    <scope>NUCLEOTIDE SEQUENCE [LARGE SCALE GENOMIC DNA]</scope>
    <source>
        <strain evidence="9 10">DSM 22924</strain>
    </source>
</reference>
<evidence type="ECO:0000256" key="5">
    <source>
        <dbReference type="ARBA" id="ARBA00022989"/>
    </source>
</evidence>
<evidence type="ECO:0000259" key="8">
    <source>
        <dbReference type="PROSITE" id="PS50928"/>
    </source>
</evidence>
<dbReference type="Proteomes" id="UP000216004">
    <property type="component" value="Unassembled WGS sequence"/>
</dbReference>
<feature type="transmembrane region" description="Helical" evidence="7">
    <location>
        <begin position="12"/>
        <end position="32"/>
    </location>
</feature>
<evidence type="ECO:0000256" key="2">
    <source>
        <dbReference type="ARBA" id="ARBA00022448"/>
    </source>
</evidence>
<keyword evidence="10" id="KW-1185">Reference proteome</keyword>
<dbReference type="PANTHER" id="PTHR30151:SF20">
    <property type="entry name" value="ABC TRANSPORTER PERMEASE PROTEIN HI_0355-RELATED"/>
    <property type="match status" value="1"/>
</dbReference>
<dbReference type="EMBL" id="MWWS01000003">
    <property type="protein sequence ID" value="OZG50710.1"/>
    <property type="molecule type" value="Genomic_DNA"/>
</dbReference>
<keyword evidence="3" id="KW-1003">Cell membrane</keyword>
<dbReference type="InterPro" id="IPR000515">
    <property type="entry name" value="MetI-like"/>
</dbReference>
<dbReference type="GO" id="GO:0055085">
    <property type="term" value="P:transmembrane transport"/>
    <property type="evidence" value="ECO:0007669"/>
    <property type="project" value="InterPro"/>
</dbReference>
<protein>
    <submittedName>
        <fullName evidence="9">ABC transporter permease</fullName>
    </submittedName>
</protein>
<proteinExistence type="inferred from homology"/>
<dbReference type="OrthoDB" id="7274389at2"/>
<accession>A0A261EV19</accession>
<evidence type="ECO:0000313" key="10">
    <source>
        <dbReference type="Proteomes" id="UP000216004"/>
    </source>
</evidence>
<organism evidence="9 10">
    <name type="scientific">Bombiscardovia coagulans</name>
    <dbReference type="NCBI Taxonomy" id="686666"/>
    <lineage>
        <taxon>Bacteria</taxon>
        <taxon>Bacillati</taxon>
        <taxon>Actinomycetota</taxon>
        <taxon>Actinomycetes</taxon>
        <taxon>Bifidobacteriales</taxon>
        <taxon>Bifidobacteriaceae</taxon>
        <taxon>Bombiscardovia</taxon>
    </lineage>
</organism>
<keyword evidence="2 7" id="KW-0813">Transport</keyword>
<comment type="caution">
    <text evidence="9">The sequence shown here is derived from an EMBL/GenBank/DDBJ whole genome shotgun (WGS) entry which is preliminary data.</text>
</comment>
<feature type="transmembrane region" description="Helical" evidence="7">
    <location>
        <begin position="69"/>
        <end position="89"/>
    </location>
</feature>
<name>A0A261EV19_9BIFI</name>
<keyword evidence="6 7" id="KW-0472">Membrane</keyword>
<dbReference type="PANTHER" id="PTHR30151">
    <property type="entry name" value="ALKANE SULFONATE ABC TRANSPORTER-RELATED, MEMBRANE SUBUNIT"/>
    <property type="match status" value="1"/>
</dbReference>
<feature type="transmembrane region" description="Helical" evidence="7">
    <location>
        <begin position="127"/>
        <end position="146"/>
    </location>
</feature>
<comment type="similarity">
    <text evidence="7">Belongs to the binding-protein-dependent transport system permease family.</text>
</comment>